<organism evidence="3 4">
    <name type="scientific">Punica granatum</name>
    <name type="common">Pomegranate</name>
    <dbReference type="NCBI Taxonomy" id="22663"/>
    <lineage>
        <taxon>Eukaryota</taxon>
        <taxon>Viridiplantae</taxon>
        <taxon>Streptophyta</taxon>
        <taxon>Embryophyta</taxon>
        <taxon>Tracheophyta</taxon>
        <taxon>Spermatophyta</taxon>
        <taxon>Magnoliopsida</taxon>
        <taxon>eudicotyledons</taxon>
        <taxon>Gunneridae</taxon>
        <taxon>Pentapetalae</taxon>
        <taxon>rosids</taxon>
        <taxon>malvids</taxon>
        <taxon>Myrtales</taxon>
        <taxon>Lythraceae</taxon>
        <taxon>Punica</taxon>
    </lineage>
</organism>
<dbReference type="Pfam" id="PF00931">
    <property type="entry name" value="NB-ARC"/>
    <property type="match status" value="1"/>
</dbReference>
<reference evidence="4" key="2">
    <citation type="submission" date="2025-08" db="UniProtKB">
        <authorList>
            <consortium name="RefSeq"/>
        </authorList>
    </citation>
    <scope>IDENTIFICATION</scope>
    <source>
        <tissue evidence="4">Leaf</tissue>
    </source>
</reference>
<evidence type="ECO:0000313" key="3">
    <source>
        <dbReference type="Proteomes" id="UP000515151"/>
    </source>
</evidence>
<dbReference type="RefSeq" id="XP_031385784.1">
    <property type="nucleotide sequence ID" value="XM_031529924.1"/>
</dbReference>
<reference evidence="3" key="1">
    <citation type="journal article" date="2020" name="Plant Biotechnol. J.">
        <title>The pomegranate (Punica granatum L.) draft genome dissects genetic divergence between soft- and hard-seeded cultivars.</title>
        <authorList>
            <person name="Luo X."/>
            <person name="Li H."/>
            <person name="Wu Z."/>
            <person name="Yao W."/>
            <person name="Zhao P."/>
            <person name="Cao D."/>
            <person name="Yu H."/>
            <person name="Li K."/>
            <person name="Poudel K."/>
            <person name="Zhao D."/>
            <person name="Zhang F."/>
            <person name="Xia X."/>
            <person name="Chen L."/>
            <person name="Wang Q."/>
            <person name="Jing D."/>
            <person name="Cao S."/>
        </authorList>
    </citation>
    <scope>NUCLEOTIDE SEQUENCE [LARGE SCALE GENOMIC DNA]</scope>
    <source>
        <strain evidence="3">cv. Tunisia</strain>
    </source>
</reference>
<name>A0A6P8CUK8_PUNGR</name>
<dbReference type="SUPFAM" id="SSF52540">
    <property type="entry name" value="P-loop containing nucleoside triphosphate hydrolases"/>
    <property type="match status" value="1"/>
</dbReference>
<gene>
    <name evidence="4" type="primary">LOC116199541</name>
</gene>
<dbReference type="Proteomes" id="UP000515151">
    <property type="component" value="Chromosome 3"/>
</dbReference>
<dbReference type="GeneID" id="116199541"/>
<dbReference type="InterPro" id="IPR027417">
    <property type="entry name" value="P-loop_NTPase"/>
</dbReference>
<sequence length="129" mass="14700">MRPTLLFNHLTKKKKCLVILDDMWQHFELTDVGIPVKRDGVRLVLTTRDLGVCEKMLCQVKIGVRPLSDEEAWALFILTLGSDQPPSQKLVAEDIVKECKGLPLAIVVMAGSMRGEVEDHVWWQSYYYG</sequence>
<accession>A0A6P8CUK8</accession>
<dbReference type="PRINTS" id="PR00364">
    <property type="entry name" value="DISEASERSIST"/>
</dbReference>
<dbReference type="InterPro" id="IPR042197">
    <property type="entry name" value="Apaf_helical"/>
</dbReference>
<dbReference type="PANTHER" id="PTHR36766">
    <property type="entry name" value="PLANT BROAD-SPECTRUM MILDEW RESISTANCE PROTEIN RPW8"/>
    <property type="match status" value="1"/>
</dbReference>
<dbReference type="Gene3D" id="3.40.50.300">
    <property type="entry name" value="P-loop containing nucleotide triphosphate hydrolases"/>
    <property type="match status" value="1"/>
</dbReference>
<proteinExistence type="predicted"/>
<dbReference type="GO" id="GO:0006952">
    <property type="term" value="P:defense response"/>
    <property type="evidence" value="ECO:0007669"/>
    <property type="project" value="UniProtKB-KW"/>
</dbReference>
<keyword evidence="1" id="KW-0611">Plant defense</keyword>
<protein>
    <submittedName>
        <fullName evidence="4">Probable disease resistance protein At4g27220</fullName>
    </submittedName>
</protein>
<dbReference type="GO" id="GO:0043531">
    <property type="term" value="F:ADP binding"/>
    <property type="evidence" value="ECO:0007669"/>
    <property type="project" value="InterPro"/>
</dbReference>
<feature type="domain" description="NB-ARC" evidence="2">
    <location>
        <begin position="6"/>
        <end position="77"/>
    </location>
</feature>
<dbReference type="OrthoDB" id="736010at2759"/>
<dbReference type="AlphaFoldDB" id="A0A6P8CUK8"/>
<dbReference type="Gene3D" id="1.10.8.430">
    <property type="entry name" value="Helical domain of apoptotic protease-activating factors"/>
    <property type="match status" value="1"/>
</dbReference>
<keyword evidence="3" id="KW-1185">Reference proteome</keyword>
<dbReference type="PANTHER" id="PTHR36766:SF41">
    <property type="entry name" value="AAA+ ATPASE DOMAIN-CONTAINING PROTEIN"/>
    <property type="match status" value="1"/>
</dbReference>
<dbReference type="InterPro" id="IPR002182">
    <property type="entry name" value="NB-ARC"/>
</dbReference>
<evidence type="ECO:0000313" key="4">
    <source>
        <dbReference type="RefSeq" id="XP_031385784.1"/>
    </source>
</evidence>
<evidence type="ECO:0000259" key="2">
    <source>
        <dbReference type="Pfam" id="PF00931"/>
    </source>
</evidence>
<evidence type="ECO:0000256" key="1">
    <source>
        <dbReference type="ARBA" id="ARBA00022821"/>
    </source>
</evidence>